<keyword evidence="5" id="KW-0864">Zinc transport</keyword>
<dbReference type="GO" id="GO:0046872">
    <property type="term" value="F:metal ion binding"/>
    <property type="evidence" value="ECO:0007669"/>
    <property type="project" value="InterPro"/>
</dbReference>
<dbReference type="Pfam" id="PF01297">
    <property type="entry name" value="ZnuA"/>
    <property type="match status" value="1"/>
</dbReference>
<evidence type="ECO:0000256" key="4">
    <source>
        <dbReference type="ARBA" id="ARBA00022729"/>
    </source>
</evidence>
<dbReference type="PANTHER" id="PTHR42953:SF3">
    <property type="entry name" value="HIGH-AFFINITY ZINC UPTAKE SYSTEM PROTEIN ZNUA"/>
    <property type="match status" value="1"/>
</dbReference>
<dbReference type="Gene3D" id="3.40.50.1980">
    <property type="entry name" value="Nitrogenase molybdenum iron protein domain"/>
    <property type="match status" value="2"/>
</dbReference>
<evidence type="ECO:0000256" key="5">
    <source>
        <dbReference type="ARBA" id="ARBA00022906"/>
    </source>
</evidence>
<name>A0A1I6IE56_9GAMM</name>
<dbReference type="RefSeq" id="WP_092013622.1">
    <property type="nucleotide sequence ID" value="NZ_FOYW01000001.1"/>
</dbReference>
<feature type="chain" id="PRO_5011539019" description="High-affinity zinc uptake system protein ZnuA" evidence="7">
    <location>
        <begin position="22"/>
        <end position="311"/>
    </location>
</feature>
<proteinExistence type="inferred from homology"/>
<gene>
    <name evidence="8" type="ORF">SAMN05216203_2175</name>
</gene>
<dbReference type="STRING" id="650891.SAMN05216203_2175"/>
<evidence type="ECO:0000256" key="3">
    <source>
        <dbReference type="ARBA" id="ARBA00022448"/>
    </source>
</evidence>
<comment type="similarity">
    <text evidence="1">Belongs to the bacterial solute-binding protein 9 family.</text>
</comment>
<feature type="signal peptide" evidence="7">
    <location>
        <begin position="1"/>
        <end position="21"/>
    </location>
</feature>
<dbReference type="GO" id="GO:0006829">
    <property type="term" value="P:zinc ion transport"/>
    <property type="evidence" value="ECO:0007669"/>
    <property type="project" value="UniProtKB-KW"/>
</dbReference>
<protein>
    <recommendedName>
        <fullName evidence="2">High-affinity zinc uptake system protein ZnuA</fullName>
    </recommendedName>
</protein>
<dbReference type="EMBL" id="FOYW01000001">
    <property type="protein sequence ID" value="SFR65045.1"/>
    <property type="molecule type" value="Genomic_DNA"/>
</dbReference>
<feature type="compositionally biased region" description="Basic and acidic residues" evidence="6">
    <location>
        <begin position="122"/>
        <end position="142"/>
    </location>
</feature>
<accession>A0A1I6IE56</accession>
<dbReference type="SUPFAM" id="SSF53807">
    <property type="entry name" value="Helical backbone' metal receptor"/>
    <property type="match status" value="1"/>
</dbReference>
<keyword evidence="5" id="KW-0406">Ion transport</keyword>
<dbReference type="OrthoDB" id="7346865at2"/>
<keyword evidence="4 7" id="KW-0732">Signal</keyword>
<reference evidence="8 9" key="1">
    <citation type="submission" date="2016-10" db="EMBL/GenBank/DDBJ databases">
        <authorList>
            <person name="de Groot N.N."/>
        </authorList>
    </citation>
    <scope>NUCLEOTIDE SEQUENCE [LARGE SCALE GENOMIC DNA]</scope>
    <source>
        <strain evidence="8 9">CGMCC 1.9167</strain>
    </source>
</reference>
<dbReference type="InterPro" id="IPR006127">
    <property type="entry name" value="ZnuA-like"/>
</dbReference>
<dbReference type="AlphaFoldDB" id="A0A1I6IE56"/>
<keyword evidence="9" id="KW-1185">Reference proteome</keyword>
<dbReference type="InterPro" id="IPR050492">
    <property type="entry name" value="Bact_metal-bind_prot9"/>
</dbReference>
<keyword evidence="5" id="KW-0862">Zinc</keyword>
<evidence type="ECO:0000313" key="9">
    <source>
        <dbReference type="Proteomes" id="UP000198644"/>
    </source>
</evidence>
<evidence type="ECO:0000313" key="8">
    <source>
        <dbReference type="EMBL" id="SFR65045.1"/>
    </source>
</evidence>
<evidence type="ECO:0000256" key="1">
    <source>
        <dbReference type="ARBA" id="ARBA00011028"/>
    </source>
</evidence>
<evidence type="ECO:0000256" key="2">
    <source>
        <dbReference type="ARBA" id="ARBA00015915"/>
    </source>
</evidence>
<organism evidence="8 9">
    <name type="scientific">Marinobacter daqiaonensis</name>
    <dbReference type="NCBI Taxonomy" id="650891"/>
    <lineage>
        <taxon>Bacteria</taxon>
        <taxon>Pseudomonadati</taxon>
        <taxon>Pseudomonadota</taxon>
        <taxon>Gammaproteobacteria</taxon>
        <taxon>Pseudomonadales</taxon>
        <taxon>Marinobacteraceae</taxon>
        <taxon>Marinobacter</taxon>
    </lineage>
</organism>
<evidence type="ECO:0000256" key="7">
    <source>
        <dbReference type="SAM" id="SignalP"/>
    </source>
</evidence>
<dbReference type="PANTHER" id="PTHR42953">
    <property type="entry name" value="HIGH-AFFINITY ZINC UPTAKE SYSTEM PROTEIN ZNUA-RELATED"/>
    <property type="match status" value="1"/>
</dbReference>
<evidence type="ECO:0000256" key="6">
    <source>
        <dbReference type="SAM" id="MobiDB-lite"/>
    </source>
</evidence>
<sequence>MNHLSFAVALFFTLLSFGVSAAVPPRVATDITPVHSLASMVMDGVGPVDLVIQPNTSPHHHSLRPSEAQALQEADLVIWMGEDFTPSLANSIASLAPDARSVALLELNETLVRSYREGATFEGHDDHGDHGEHEGHGHHDPHAWLDPENARAWLGVIARELAELDPANADTYRRNAARAQVALAGLQSQLAHGVDALGDLRFIVFHDAYQYFEKRFGLEAQGAIALGDASKPGAARVNRLREVARALAIQCVFTEPQYNSALVRSVFSSTGVVVSPVLDPLGSSLEPGPELYGALLEQIVESLESCNPKVS</sequence>
<dbReference type="Proteomes" id="UP000198644">
    <property type="component" value="Unassembled WGS sequence"/>
</dbReference>
<feature type="region of interest" description="Disordered" evidence="6">
    <location>
        <begin position="120"/>
        <end position="142"/>
    </location>
</feature>
<keyword evidence="3" id="KW-0813">Transport</keyword>